<evidence type="ECO:0000256" key="1">
    <source>
        <dbReference type="SAM" id="MobiDB-lite"/>
    </source>
</evidence>
<feature type="region of interest" description="Disordered" evidence="1">
    <location>
        <begin position="1"/>
        <end position="29"/>
    </location>
</feature>
<feature type="compositionally biased region" description="Basic and acidic residues" evidence="1">
    <location>
        <begin position="1"/>
        <end position="23"/>
    </location>
</feature>
<accession>A0AAN0RFA1</accession>
<protein>
    <submittedName>
        <fullName evidence="2">Uncharacterized protein</fullName>
    </submittedName>
</protein>
<dbReference type="EMBL" id="CP003181">
    <property type="protein sequence ID" value="AHJ63883.1"/>
    <property type="molecule type" value="Genomic_DNA"/>
</dbReference>
<dbReference type="Proteomes" id="UP000019438">
    <property type="component" value="Chromosome"/>
</dbReference>
<evidence type="ECO:0000313" key="2">
    <source>
        <dbReference type="EMBL" id="AHJ63883.1"/>
    </source>
</evidence>
<dbReference type="KEGG" id="gbc:GbCGDNIH3_1996"/>
<proteinExistence type="predicted"/>
<name>A0AAN0RFA1_9PROT</name>
<evidence type="ECO:0000313" key="3">
    <source>
        <dbReference type="Proteomes" id="UP000019438"/>
    </source>
</evidence>
<organism evidence="2 3">
    <name type="scientific">Granulibacter bethesdensis</name>
    <dbReference type="NCBI Taxonomy" id="364410"/>
    <lineage>
        <taxon>Bacteria</taxon>
        <taxon>Pseudomonadati</taxon>
        <taxon>Pseudomonadota</taxon>
        <taxon>Alphaproteobacteria</taxon>
        <taxon>Acetobacterales</taxon>
        <taxon>Acetobacteraceae</taxon>
        <taxon>Granulibacter</taxon>
    </lineage>
</organism>
<sequence>MGDSWRETTRGQDRRRKEADPGRRPIRHPPLILPVTGSICGRANYRRVPAIRTLCLHGRLWRRTGRRWQRSRWKPCRLL</sequence>
<dbReference type="AlphaFoldDB" id="A0AAN0RFA1"/>
<gene>
    <name evidence="2" type="ORF">GbCGDNIH3_1996</name>
</gene>
<reference evidence="3" key="1">
    <citation type="submission" date="2012-06" db="EMBL/GenBank/DDBJ databases">
        <title>Genome analysis of multiple Granulibacter bethesdensis isolates demonstrates substantial genome diversity.</title>
        <authorList>
            <person name="Greenberg D.E."/>
            <person name="Porcella S.F."/>
            <person name="Zarember K."/>
            <person name="Zelazny A.M."/>
            <person name="Bruno D."/>
            <person name="Martens C."/>
            <person name="Barbian K.D."/>
            <person name="Jaske E."/>
            <person name="Holland S.M."/>
        </authorList>
    </citation>
    <scope>NUCLEOTIDE SEQUENCE [LARGE SCALE GENOMIC DNA]</scope>
    <source>
        <strain evidence="3">CGDNIH3</strain>
    </source>
</reference>